<keyword evidence="1" id="KW-0175">Coiled coil</keyword>
<proteinExistence type="predicted"/>
<organism evidence="2 3">
    <name type="scientific">Exiguobacterium indicum</name>
    <dbReference type="NCBI Taxonomy" id="296995"/>
    <lineage>
        <taxon>Bacteria</taxon>
        <taxon>Bacillati</taxon>
        <taxon>Bacillota</taxon>
        <taxon>Bacilli</taxon>
        <taxon>Bacillales</taxon>
        <taxon>Bacillales Family XII. Incertae Sedis</taxon>
        <taxon>Exiguobacterium</taxon>
    </lineage>
</organism>
<dbReference type="RefSeq" id="WP_058265999.1">
    <property type="nucleotide sequence ID" value="NZ_FMYN01000007.1"/>
</dbReference>
<name>A0A0V8GBH4_9BACL</name>
<reference evidence="2 3" key="1">
    <citation type="journal article" date="2015" name="Int. J. Syst. Evol. Microbiol.">
        <title>Exiguobacterium enclense sp. nov., isolated from sediment.</title>
        <authorList>
            <person name="Dastager S.G."/>
            <person name="Mawlankar R."/>
            <person name="Sonalkar V.V."/>
            <person name="Thorat M.N."/>
            <person name="Mual P."/>
            <person name="Verma A."/>
            <person name="Krishnamurthi S."/>
            <person name="Tang S.K."/>
            <person name="Li W.J."/>
        </authorList>
    </citation>
    <scope>NUCLEOTIDE SEQUENCE [LARGE SCALE GENOMIC DNA]</scope>
    <source>
        <strain evidence="2 3">NIO-1109</strain>
    </source>
</reference>
<accession>A0A0V8GBH4</accession>
<dbReference type="EMBL" id="LNQL01000007">
    <property type="protein sequence ID" value="KSU47632.1"/>
    <property type="molecule type" value="Genomic_DNA"/>
</dbReference>
<gene>
    <name evidence="2" type="ORF">AS033_15370</name>
</gene>
<feature type="coiled-coil region" evidence="1">
    <location>
        <begin position="95"/>
        <end position="221"/>
    </location>
</feature>
<dbReference type="AlphaFoldDB" id="A0A0V8GBH4"/>
<comment type="caution">
    <text evidence="2">The sequence shown here is derived from an EMBL/GenBank/DDBJ whole genome shotgun (WGS) entry which is preliminary data.</text>
</comment>
<sequence>MSSNEMKNKSFRLSEEVTDKIGELLKGRQITTNQLFEEFIVLAEQREIDPKLSEEDAVLEASLKQITLLFQERAARLEAFQHENQRIQSRHLNTVTKLESEVLQAKENLEAEYVEKVSLHQQELENMTAKLEQTENELVQIREQQEKLEVSKKEEITSLKREVFHLEGNITKLEEERDQLYRQNKTLTDRIDELKARTERSEQLEEENRKLSLALTIAQRDQESFERRLQEQVELAVLRERTQTTHDNKNA</sequence>
<protein>
    <submittedName>
        <fullName evidence="2">Uncharacterized protein</fullName>
    </submittedName>
</protein>
<dbReference type="OrthoDB" id="2357119at2"/>
<evidence type="ECO:0000313" key="3">
    <source>
        <dbReference type="Proteomes" id="UP000053797"/>
    </source>
</evidence>
<dbReference type="Proteomes" id="UP000053797">
    <property type="component" value="Unassembled WGS sequence"/>
</dbReference>
<evidence type="ECO:0000313" key="2">
    <source>
        <dbReference type="EMBL" id="KSU47632.1"/>
    </source>
</evidence>
<evidence type="ECO:0000256" key="1">
    <source>
        <dbReference type="SAM" id="Coils"/>
    </source>
</evidence>